<organism evidence="2 3">
    <name type="scientific">Hucho hucho</name>
    <name type="common">huchen</name>
    <dbReference type="NCBI Taxonomy" id="62062"/>
    <lineage>
        <taxon>Eukaryota</taxon>
        <taxon>Metazoa</taxon>
        <taxon>Chordata</taxon>
        <taxon>Craniata</taxon>
        <taxon>Vertebrata</taxon>
        <taxon>Euteleostomi</taxon>
        <taxon>Actinopterygii</taxon>
        <taxon>Neopterygii</taxon>
        <taxon>Teleostei</taxon>
        <taxon>Protacanthopterygii</taxon>
        <taxon>Salmoniformes</taxon>
        <taxon>Salmonidae</taxon>
        <taxon>Salmoninae</taxon>
        <taxon>Hucho</taxon>
    </lineage>
</organism>
<dbReference type="STRING" id="62062.ENSHHUP00000082004"/>
<dbReference type="Proteomes" id="UP000314982">
    <property type="component" value="Unassembled WGS sequence"/>
</dbReference>
<dbReference type="Gene3D" id="3.20.20.80">
    <property type="entry name" value="Glycosidases"/>
    <property type="match status" value="2"/>
</dbReference>
<dbReference type="GeneTree" id="ENSGT00940000157614"/>
<dbReference type="Pfam" id="PF00232">
    <property type="entry name" value="Glyco_hydro_1"/>
    <property type="match status" value="1"/>
</dbReference>
<comment type="similarity">
    <text evidence="1">Belongs to the glycosyl hydrolase 1 family.</text>
</comment>
<dbReference type="AlphaFoldDB" id="A0A4W5RCE3"/>
<keyword evidence="3" id="KW-1185">Reference proteome</keyword>
<evidence type="ECO:0000313" key="3">
    <source>
        <dbReference type="Proteomes" id="UP000314982"/>
    </source>
</evidence>
<name>A0A4W5RCE3_9TELE</name>
<reference evidence="2" key="2">
    <citation type="submission" date="2025-08" db="UniProtKB">
        <authorList>
            <consortium name="Ensembl"/>
        </authorList>
    </citation>
    <scope>IDENTIFICATION</scope>
</reference>
<dbReference type="GO" id="GO:0005975">
    <property type="term" value="P:carbohydrate metabolic process"/>
    <property type="evidence" value="ECO:0007669"/>
    <property type="project" value="InterPro"/>
</dbReference>
<dbReference type="GO" id="GO:0004553">
    <property type="term" value="F:hydrolase activity, hydrolyzing O-glycosyl compounds"/>
    <property type="evidence" value="ECO:0007669"/>
    <property type="project" value="InterPro"/>
</dbReference>
<dbReference type="InterPro" id="IPR017853">
    <property type="entry name" value="GH"/>
</dbReference>
<dbReference type="PANTHER" id="PTHR10353:SF10">
    <property type="entry name" value="KLOTHO"/>
    <property type="match status" value="1"/>
</dbReference>
<dbReference type="GO" id="GO:0017134">
    <property type="term" value="F:fibroblast growth factor binding"/>
    <property type="evidence" value="ECO:0007669"/>
    <property type="project" value="TreeGrafter"/>
</dbReference>
<dbReference type="Ensembl" id="ENSHHUT00000084603.1">
    <property type="protein sequence ID" value="ENSHHUP00000082004.1"/>
    <property type="gene ID" value="ENSHHUG00000047655.1"/>
</dbReference>
<dbReference type="SUPFAM" id="SSF51445">
    <property type="entry name" value="(Trans)glycosidases"/>
    <property type="match status" value="2"/>
</dbReference>
<dbReference type="GO" id="GO:0005104">
    <property type="term" value="F:fibroblast growth factor receptor binding"/>
    <property type="evidence" value="ECO:0007669"/>
    <property type="project" value="TreeGrafter"/>
</dbReference>
<dbReference type="GO" id="GO:0008543">
    <property type="term" value="P:fibroblast growth factor receptor signaling pathway"/>
    <property type="evidence" value="ECO:0007669"/>
    <property type="project" value="TreeGrafter"/>
</dbReference>
<sequence length="169" mass="19446">MTSLNVTKLDYPGDKTFLYDTFPDNFMWAVGTAAYQVEGAFEKDGKGLSIWDTFTRGGNRIATGDVGSDSYHNTQSDVRALKQLGVSHYRFSLSWSRIFPNGSRGSYNEIAIKYDGVNVIGYTHWSLLDGFEWHREYDIRRGLYYVDFNTHSLKRRPKTSANFYKSVLY</sequence>
<dbReference type="InterPro" id="IPR001360">
    <property type="entry name" value="Glyco_hydro_1"/>
</dbReference>
<dbReference type="PRINTS" id="PR00131">
    <property type="entry name" value="GLHYDRLASE1"/>
</dbReference>
<dbReference type="PROSITE" id="PS00653">
    <property type="entry name" value="GLYCOSYL_HYDROL_F1_2"/>
    <property type="match status" value="1"/>
</dbReference>
<protein>
    <recommendedName>
        <fullName evidence="4">Klotho beta</fullName>
    </recommendedName>
</protein>
<reference evidence="2" key="3">
    <citation type="submission" date="2025-09" db="UniProtKB">
        <authorList>
            <consortium name="Ensembl"/>
        </authorList>
    </citation>
    <scope>IDENTIFICATION</scope>
</reference>
<accession>A0A4W5RCE3</accession>
<proteinExistence type="inferred from homology"/>
<evidence type="ECO:0000313" key="2">
    <source>
        <dbReference type="Ensembl" id="ENSHHUP00000082004.1"/>
    </source>
</evidence>
<evidence type="ECO:0000256" key="1">
    <source>
        <dbReference type="RuleBase" id="RU003690"/>
    </source>
</evidence>
<evidence type="ECO:0008006" key="4">
    <source>
        <dbReference type="Google" id="ProtNLM"/>
    </source>
</evidence>
<reference evidence="3" key="1">
    <citation type="submission" date="2018-06" db="EMBL/GenBank/DDBJ databases">
        <title>Genome assembly of Danube salmon.</title>
        <authorList>
            <person name="Macqueen D.J."/>
            <person name="Gundappa M.K."/>
        </authorList>
    </citation>
    <scope>NUCLEOTIDE SEQUENCE [LARGE SCALE GENOMIC DNA]</scope>
</reference>
<dbReference type="PANTHER" id="PTHR10353">
    <property type="entry name" value="GLYCOSYL HYDROLASE"/>
    <property type="match status" value="1"/>
</dbReference>
<dbReference type="InterPro" id="IPR033132">
    <property type="entry name" value="GH_1_N_CS"/>
</dbReference>